<proteinExistence type="predicted"/>
<keyword evidence="5" id="KW-1185">Reference proteome</keyword>
<evidence type="ECO:0000313" key="5">
    <source>
        <dbReference type="Proteomes" id="UP000392064"/>
    </source>
</evidence>
<keyword evidence="2" id="KW-0862">Zinc</keyword>
<feature type="binding site" evidence="2">
    <location>
        <position position="135"/>
    </location>
    <ligand>
        <name>substrate</name>
    </ligand>
</feature>
<keyword evidence="2" id="KW-0479">Metal-binding</keyword>
<dbReference type="PRINTS" id="PR01790">
    <property type="entry name" value="SMP30FAMILY"/>
</dbReference>
<dbReference type="PANTHER" id="PTHR47572:SF5">
    <property type="entry name" value="BLR2277 PROTEIN"/>
    <property type="match status" value="1"/>
</dbReference>
<gene>
    <name evidence="4" type="ORF">GEV26_09750</name>
</gene>
<evidence type="ECO:0000256" key="2">
    <source>
        <dbReference type="PIRSR" id="PIRSR605511-2"/>
    </source>
</evidence>
<feature type="domain" description="SMP-30/Gluconolactonase/LRE-like region" evidence="3">
    <location>
        <begin position="45"/>
        <end position="286"/>
    </location>
</feature>
<dbReference type="KEGG" id="aef:GEV26_09750"/>
<dbReference type="InterPro" id="IPR005511">
    <property type="entry name" value="SMP-30"/>
</dbReference>
<dbReference type="InterPro" id="IPR011042">
    <property type="entry name" value="6-blade_b-propeller_TolB-like"/>
</dbReference>
<dbReference type="EMBL" id="CP045737">
    <property type="protein sequence ID" value="QGG41619.1"/>
    <property type="molecule type" value="Genomic_DNA"/>
</dbReference>
<dbReference type="InterPro" id="IPR051262">
    <property type="entry name" value="SMP-30/CGR1_Lactonase"/>
</dbReference>
<dbReference type="GO" id="GO:0046872">
    <property type="term" value="F:metal ion binding"/>
    <property type="evidence" value="ECO:0007669"/>
    <property type="project" value="UniProtKB-KW"/>
</dbReference>
<evidence type="ECO:0000313" key="4">
    <source>
        <dbReference type="EMBL" id="QGG41619.1"/>
    </source>
</evidence>
<protein>
    <recommendedName>
        <fullName evidence="3">SMP-30/Gluconolactonase/LRE-like region domain-containing protein</fullName>
    </recommendedName>
</protein>
<dbReference type="InterPro" id="IPR013658">
    <property type="entry name" value="SGL"/>
</dbReference>
<dbReference type="PANTHER" id="PTHR47572">
    <property type="entry name" value="LIPOPROTEIN-RELATED"/>
    <property type="match status" value="1"/>
</dbReference>
<feature type="active site" description="Proton donor/acceptor" evidence="1">
    <location>
        <position position="224"/>
    </location>
</feature>
<feature type="binding site" evidence="2">
    <location>
        <position position="111"/>
    </location>
    <ligand>
        <name>substrate</name>
    </ligand>
</feature>
<accession>A0A5Q2MIM0</accession>
<sequence>MAVTHWEAMMSETLTFEPFGSGVTRPEDIAEAPDGSIWVSDKAGAAARVASDGSITQIGKAGGEPNSLNFLPDGRLLIANFEGALQVLDTADGAVETLIDVVDGQAVTHANYALADANGFVWATESTRFPHPGPDKIPEMLADPDGWLFVRRPDGSSEILADGLSFANGLALSPDGRHLYVAETFTGRLSRAAILPGGGLGELETYCILPEDGLEAELMAAGPDGMAFDESGALWVGVYNRNALAVIAPGGKDVQMYAFDPAETDLGWPTNPVFTGPDRRDLLVGSIVNPHIAKTRVEVPGAPQPYRIATPAGS</sequence>
<feature type="binding site" evidence="2">
    <location>
        <position position="224"/>
    </location>
    <ligand>
        <name>a divalent metal cation</name>
        <dbReference type="ChEBI" id="CHEBI:60240"/>
    </ligand>
</feature>
<dbReference type="Gene3D" id="2.120.10.30">
    <property type="entry name" value="TolB, C-terminal domain"/>
    <property type="match status" value="1"/>
</dbReference>
<dbReference type="SUPFAM" id="SSF63829">
    <property type="entry name" value="Calcium-dependent phosphotriesterase"/>
    <property type="match status" value="1"/>
</dbReference>
<name>A0A5Q2MIM0_9ACTN</name>
<dbReference type="Pfam" id="PF08450">
    <property type="entry name" value="SGL"/>
    <property type="match status" value="1"/>
</dbReference>
<dbReference type="Proteomes" id="UP000392064">
    <property type="component" value="Chromosome"/>
</dbReference>
<dbReference type="AlphaFoldDB" id="A0A5Q2MIM0"/>
<comment type="cofactor">
    <cofactor evidence="2">
        <name>Zn(2+)</name>
        <dbReference type="ChEBI" id="CHEBI:29105"/>
    </cofactor>
    <text evidence="2">Binds 1 divalent metal cation per subunit.</text>
</comment>
<reference evidence="4 5" key="1">
    <citation type="submission" date="2019-11" db="EMBL/GenBank/DDBJ databases">
        <authorList>
            <person name="Li J."/>
        </authorList>
    </citation>
    <scope>NUCLEOTIDE SEQUENCE [LARGE SCALE GENOMIC DNA]</scope>
    <source>
        <strain evidence="4 5">MF47</strain>
    </source>
</reference>
<feature type="binding site" evidence="2">
    <location>
        <position position="168"/>
    </location>
    <ligand>
        <name>a divalent metal cation</name>
        <dbReference type="ChEBI" id="CHEBI:60240"/>
    </ligand>
</feature>
<evidence type="ECO:0000256" key="1">
    <source>
        <dbReference type="PIRSR" id="PIRSR605511-1"/>
    </source>
</evidence>
<organism evidence="4 5">
    <name type="scientific">Aeromicrobium yanjiei</name>
    <dbReference type="NCBI Taxonomy" id="2662028"/>
    <lineage>
        <taxon>Bacteria</taxon>
        <taxon>Bacillati</taxon>
        <taxon>Actinomycetota</taxon>
        <taxon>Actinomycetes</taxon>
        <taxon>Propionibacteriales</taxon>
        <taxon>Nocardioidaceae</taxon>
        <taxon>Aeromicrobium</taxon>
    </lineage>
</organism>
<evidence type="ECO:0000259" key="3">
    <source>
        <dbReference type="Pfam" id="PF08450"/>
    </source>
</evidence>